<keyword evidence="3" id="KW-1185">Reference proteome</keyword>
<evidence type="ECO:0000313" key="3">
    <source>
        <dbReference type="Proteomes" id="UP000233766"/>
    </source>
</evidence>
<dbReference type="OrthoDB" id="195113at2"/>
<comment type="caution">
    <text evidence="2">The sequence shown here is derived from an EMBL/GenBank/DDBJ whole genome shotgun (WGS) entry which is preliminary data.</text>
</comment>
<dbReference type="Proteomes" id="UP000233766">
    <property type="component" value="Unassembled WGS sequence"/>
</dbReference>
<dbReference type="EMBL" id="PJMW01000002">
    <property type="protein sequence ID" value="PKV78364.1"/>
    <property type="molecule type" value="Genomic_DNA"/>
</dbReference>
<organism evidence="2 3">
    <name type="scientific">Nocardia fluminea</name>
    <dbReference type="NCBI Taxonomy" id="134984"/>
    <lineage>
        <taxon>Bacteria</taxon>
        <taxon>Bacillati</taxon>
        <taxon>Actinomycetota</taxon>
        <taxon>Actinomycetes</taxon>
        <taxon>Mycobacteriales</taxon>
        <taxon>Nocardiaceae</taxon>
        <taxon>Nocardia</taxon>
    </lineage>
</organism>
<gene>
    <name evidence="2" type="ORF">ATK86_2730</name>
</gene>
<dbReference type="AlphaFoldDB" id="A0A2N3V9S1"/>
<dbReference type="InterPro" id="IPR002734">
    <property type="entry name" value="RibDG_C"/>
</dbReference>
<evidence type="ECO:0000313" key="2">
    <source>
        <dbReference type="EMBL" id="PKV78364.1"/>
    </source>
</evidence>
<evidence type="ECO:0000259" key="1">
    <source>
        <dbReference type="Pfam" id="PF01872"/>
    </source>
</evidence>
<dbReference type="GO" id="GO:0009231">
    <property type="term" value="P:riboflavin biosynthetic process"/>
    <property type="evidence" value="ECO:0007669"/>
    <property type="project" value="InterPro"/>
</dbReference>
<dbReference type="SUPFAM" id="SSF53597">
    <property type="entry name" value="Dihydrofolate reductase-like"/>
    <property type="match status" value="1"/>
</dbReference>
<protein>
    <submittedName>
        <fullName evidence="2">Dihydrofolate reductase</fullName>
    </submittedName>
</protein>
<name>A0A2N3V9S1_9NOCA</name>
<feature type="domain" description="Bacterial bifunctional deaminase-reductase C-terminal" evidence="1">
    <location>
        <begin position="3"/>
        <end position="182"/>
    </location>
</feature>
<dbReference type="InterPro" id="IPR024072">
    <property type="entry name" value="DHFR-like_dom_sf"/>
</dbReference>
<dbReference type="PANTHER" id="PTHR38011">
    <property type="entry name" value="DIHYDROFOLATE REDUCTASE FAMILY PROTEIN (AFU_ORTHOLOGUE AFUA_8G06820)"/>
    <property type="match status" value="1"/>
</dbReference>
<proteinExistence type="predicted"/>
<dbReference type="Gene3D" id="3.40.430.10">
    <property type="entry name" value="Dihydrofolate Reductase, subunit A"/>
    <property type="match status" value="1"/>
</dbReference>
<dbReference type="Pfam" id="PF01872">
    <property type="entry name" value="RibD_C"/>
    <property type="match status" value="1"/>
</dbReference>
<reference evidence="2 3" key="1">
    <citation type="submission" date="2017-12" db="EMBL/GenBank/DDBJ databases">
        <title>Sequencing the genomes of 1000 Actinobacteria strains.</title>
        <authorList>
            <person name="Klenk H.-P."/>
        </authorList>
    </citation>
    <scope>NUCLEOTIDE SEQUENCE [LARGE SCALE GENOMIC DNA]</scope>
    <source>
        <strain evidence="2 3">DSM 44489</strain>
    </source>
</reference>
<dbReference type="InterPro" id="IPR050765">
    <property type="entry name" value="Riboflavin_Biosynth_HTPR"/>
</dbReference>
<dbReference type="PANTHER" id="PTHR38011:SF11">
    <property type="entry name" value="2,5-DIAMINO-6-RIBOSYLAMINO-4(3H)-PYRIMIDINONE 5'-PHOSPHATE REDUCTASE"/>
    <property type="match status" value="1"/>
</dbReference>
<dbReference type="GO" id="GO:0008703">
    <property type="term" value="F:5-amino-6-(5-phosphoribosylamino)uracil reductase activity"/>
    <property type="evidence" value="ECO:0007669"/>
    <property type="project" value="InterPro"/>
</dbReference>
<dbReference type="RefSeq" id="WP_101464823.1">
    <property type="nucleotide sequence ID" value="NZ_PJMW01000002.1"/>
</dbReference>
<accession>A0A2N3V9S1</accession>
<sequence length="191" mass="21054">MRKLVYYIGVSLDGYIAGPGGEYEFYPTPPEYSGWLNAEFPEAVPVHLRPHFGIDVDTPNKSWDTMLMGRGTYAAAYDAGILSPFAHMKQYIFSSSLGPVDAPNVEIVDGDPVELVRELKQQDGLDIWLCGGGKLAGQLLDEIDQLIVKSYPVVAGEGIPAFTGVFKPTLFTPTRREEFDSGAQVTWFDRS</sequence>